<dbReference type="InterPro" id="IPR014284">
    <property type="entry name" value="RNA_pol_sigma-70_dom"/>
</dbReference>
<dbReference type="EMBL" id="CP001848">
    <property type="protein sequence ID" value="ADB18698.1"/>
    <property type="molecule type" value="Genomic_DNA"/>
</dbReference>
<evidence type="ECO:0000256" key="1">
    <source>
        <dbReference type="ARBA" id="ARBA00010641"/>
    </source>
</evidence>
<feature type="domain" description="RNA polymerase sigma-70 ECF-like HTH" evidence="6">
    <location>
        <begin position="10"/>
        <end position="198"/>
    </location>
</feature>
<dbReference type="PANTHER" id="PTHR43133">
    <property type="entry name" value="RNA POLYMERASE ECF-TYPE SIGMA FACTO"/>
    <property type="match status" value="1"/>
</dbReference>
<dbReference type="InterPro" id="IPR013324">
    <property type="entry name" value="RNA_pol_sigma_r3/r4-like"/>
</dbReference>
<evidence type="ECO:0000256" key="4">
    <source>
        <dbReference type="ARBA" id="ARBA00023125"/>
    </source>
</evidence>
<dbReference type="GO" id="GO:0003677">
    <property type="term" value="F:DNA binding"/>
    <property type="evidence" value="ECO:0007669"/>
    <property type="project" value="UniProtKB-KW"/>
</dbReference>
<dbReference type="NCBIfam" id="TIGR02984">
    <property type="entry name" value="Sig-70_plancto1"/>
    <property type="match status" value="1"/>
</dbReference>
<dbReference type="STRING" id="530564.Psta_4045"/>
<accession>D2R2W5</accession>
<dbReference type="InterPro" id="IPR013325">
    <property type="entry name" value="RNA_pol_sigma_r2"/>
</dbReference>
<dbReference type="KEGG" id="psl:Psta_4045"/>
<evidence type="ECO:0000256" key="2">
    <source>
        <dbReference type="ARBA" id="ARBA00023015"/>
    </source>
</evidence>
<dbReference type="eggNOG" id="COG1595">
    <property type="taxonomic scope" value="Bacteria"/>
</dbReference>
<dbReference type="NCBIfam" id="TIGR02937">
    <property type="entry name" value="sigma70-ECF"/>
    <property type="match status" value="1"/>
</dbReference>
<keyword evidence="4" id="KW-0238">DNA-binding</keyword>
<dbReference type="GO" id="GO:0006352">
    <property type="term" value="P:DNA-templated transcription initiation"/>
    <property type="evidence" value="ECO:0007669"/>
    <property type="project" value="InterPro"/>
</dbReference>
<keyword evidence="3" id="KW-0731">Sigma factor</keyword>
<dbReference type="CDD" id="cd06171">
    <property type="entry name" value="Sigma70_r4"/>
    <property type="match status" value="1"/>
</dbReference>
<dbReference type="SUPFAM" id="SSF88659">
    <property type="entry name" value="Sigma3 and sigma4 domains of RNA polymerase sigma factors"/>
    <property type="match status" value="1"/>
</dbReference>
<dbReference type="InterPro" id="IPR014326">
    <property type="entry name" value="RNA_pol_sigma-70_Plancto"/>
</dbReference>
<evidence type="ECO:0000259" key="6">
    <source>
        <dbReference type="Pfam" id="PF07638"/>
    </source>
</evidence>
<evidence type="ECO:0000313" key="8">
    <source>
        <dbReference type="Proteomes" id="UP000001887"/>
    </source>
</evidence>
<dbReference type="SUPFAM" id="SSF88946">
    <property type="entry name" value="Sigma2 domain of RNA polymerase sigma factors"/>
    <property type="match status" value="1"/>
</dbReference>
<evidence type="ECO:0000313" key="7">
    <source>
        <dbReference type="EMBL" id="ADB18698.1"/>
    </source>
</evidence>
<dbReference type="Gene3D" id="1.10.1740.10">
    <property type="match status" value="1"/>
</dbReference>
<sequence length="215" mass="24788">MSMWPETEQTQQLLDGVKQGDADAVNRLMERHRDSLRRLVQMRLDQKIQRRVDVSDVVQDVLVEANRRIKDYLNNPVMSFHLWLRQIAKDRIIDAHRRHRGSAKRSVDRERPIQVPAGDDRSTMELAAQICDRQLTPAAAATQHEMAQVVEQAIAKLGDQDCEIIVMRHYEQLSNQEIAQALGLSEPAASMRYLRAVRRLREMMVNPQNSDDSIS</sequence>
<keyword evidence="2" id="KW-0805">Transcription regulation</keyword>
<dbReference type="HOGENOM" id="CLU_047691_8_0_0"/>
<comment type="similarity">
    <text evidence="1">Belongs to the sigma-70 factor family. ECF subfamily.</text>
</comment>
<dbReference type="InterPro" id="IPR053812">
    <property type="entry name" value="HTH_Sigma70_ECF-like"/>
</dbReference>
<name>D2R2W5_PIRSD</name>
<protein>
    <submittedName>
        <fullName evidence="7">RNA polymerase, sigma-24 subunit, ECF subfamily</fullName>
    </submittedName>
</protein>
<evidence type="ECO:0000256" key="5">
    <source>
        <dbReference type="ARBA" id="ARBA00023163"/>
    </source>
</evidence>
<reference evidence="7 8" key="1">
    <citation type="journal article" date="2009" name="Stand. Genomic Sci.">
        <title>Complete genome sequence of Pirellula staleyi type strain (ATCC 27377).</title>
        <authorList>
            <person name="Clum A."/>
            <person name="Tindall B.J."/>
            <person name="Sikorski J."/>
            <person name="Ivanova N."/>
            <person name="Mavrommatis K."/>
            <person name="Lucas S."/>
            <person name="Glavina del Rio T."/>
            <person name="Nolan M."/>
            <person name="Chen F."/>
            <person name="Tice H."/>
            <person name="Pitluck S."/>
            <person name="Cheng J.F."/>
            <person name="Chertkov O."/>
            <person name="Brettin T."/>
            <person name="Han C."/>
            <person name="Detter J.C."/>
            <person name="Kuske C."/>
            <person name="Bruce D."/>
            <person name="Goodwin L."/>
            <person name="Ovchinikova G."/>
            <person name="Pati A."/>
            <person name="Mikhailova N."/>
            <person name="Chen A."/>
            <person name="Palaniappan K."/>
            <person name="Land M."/>
            <person name="Hauser L."/>
            <person name="Chang Y.J."/>
            <person name="Jeffries C.D."/>
            <person name="Chain P."/>
            <person name="Rohde M."/>
            <person name="Goker M."/>
            <person name="Bristow J."/>
            <person name="Eisen J.A."/>
            <person name="Markowitz V."/>
            <person name="Hugenholtz P."/>
            <person name="Kyrpides N.C."/>
            <person name="Klenk H.P."/>
            <person name="Lapidus A."/>
        </authorList>
    </citation>
    <scope>NUCLEOTIDE SEQUENCE [LARGE SCALE GENOMIC DNA]</scope>
    <source>
        <strain evidence="8">ATCC 27377 / DSM 6068 / ICPB 4128</strain>
    </source>
</reference>
<dbReference type="InterPro" id="IPR039425">
    <property type="entry name" value="RNA_pol_sigma-70-like"/>
</dbReference>
<organism evidence="7 8">
    <name type="scientific">Pirellula staleyi (strain ATCC 27377 / DSM 6068 / ICPB 4128)</name>
    <name type="common">Pirella staleyi</name>
    <dbReference type="NCBI Taxonomy" id="530564"/>
    <lineage>
        <taxon>Bacteria</taxon>
        <taxon>Pseudomonadati</taxon>
        <taxon>Planctomycetota</taxon>
        <taxon>Planctomycetia</taxon>
        <taxon>Pirellulales</taxon>
        <taxon>Pirellulaceae</taxon>
        <taxon>Pirellula</taxon>
    </lineage>
</organism>
<evidence type="ECO:0000256" key="3">
    <source>
        <dbReference type="ARBA" id="ARBA00023082"/>
    </source>
</evidence>
<proteinExistence type="inferred from homology"/>
<dbReference type="GO" id="GO:0016987">
    <property type="term" value="F:sigma factor activity"/>
    <property type="evidence" value="ECO:0007669"/>
    <property type="project" value="UniProtKB-KW"/>
</dbReference>
<keyword evidence="5" id="KW-0804">Transcription</keyword>
<dbReference type="Gene3D" id="1.10.10.10">
    <property type="entry name" value="Winged helix-like DNA-binding domain superfamily/Winged helix DNA-binding domain"/>
    <property type="match status" value="1"/>
</dbReference>
<dbReference type="InterPro" id="IPR036388">
    <property type="entry name" value="WH-like_DNA-bd_sf"/>
</dbReference>
<dbReference type="PANTHER" id="PTHR43133:SF8">
    <property type="entry name" value="RNA POLYMERASE SIGMA FACTOR HI_1459-RELATED"/>
    <property type="match status" value="1"/>
</dbReference>
<keyword evidence="8" id="KW-1185">Reference proteome</keyword>
<dbReference type="Proteomes" id="UP000001887">
    <property type="component" value="Chromosome"/>
</dbReference>
<dbReference type="Pfam" id="PF07638">
    <property type="entry name" value="Sigma70_ECF"/>
    <property type="match status" value="1"/>
</dbReference>
<dbReference type="AlphaFoldDB" id="D2R2W5"/>
<gene>
    <name evidence="7" type="ordered locus">Psta_4045</name>
</gene>